<dbReference type="Gene3D" id="1.25.40.20">
    <property type="entry name" value="Ankyrin repeat-containing domain"/>
    <property type="match status" value="1"/>
</dbReference>
<dbReference type="AlphaFoldDB" id="A0A4R8T2D6"/>
<dbReference type="PANTHER" id="PTHR10039">
    <property type="entry name" value="AMELOGENIN"/>
    <property type="match status" value="1"/>
</dbReference>
<sequence length="824" mass="92254">MSNSVLYFYFKHGTSDKSRHNSFLRAVLAQLLDQSTMVSQRFVEDIGSQSEVTLRSTGNLQSLVQRALEDYCLSTLVLDGLDECNVGESQKTIAWLLSLFKFLDPACSRLRILFAGQRDGTVDEMLSTFPAISLETSDHCADIREYCETFCGLIQEKFHITSAFEKQIVELVTNGAKGMFLYARVVMENLLDQTRLTGLKREIQPNVFPAGINFAYERVVQRVLLTAPQPKRDEAAQLLGFIITARRDLRWREIQSFCCIKPATASVDYDDRLFVDSKQLFGSLVDTHHNDGCHGASESVIRMVHETAKRYLVERGLINESLANCRILNFCTEYLASTPFSMCLKPSVIAHHARSGYYGLQDYAIQYWYDHACLYSKSTDREGACAKDPTLSLLANFLKEYALDVATLDTSPTEDLLEFIASDDRDRASHLNLEQRTFSICVEIESLKLEDTKREVFNFLYGPTNVFKCHKPWCPRFFQGYKTSRNRAEHMNAHDRPFVCHFNDCFAADIGFPSGASLNSHTSDHHKQIESTPQFPKESTSSKSEGWFQAIASGNLEALEAMLHAGQHIEALDTARDNALHRAARNGQDVVCKFLLEHGANRYTLSRLGQSISELAVRSGSVKTLDVLIHRRPVAARLHDETVFPALRLAMTPSKREPSERPLRFTHLDQAAEVGYEGILNDVCRANNSEMLASLIQQGLGDFASDEAIWQTIVTNKKLDSGKGSAWETREVMVNMLLSTGKPVVSAKSILGAIKRVHCGISKALLLYPETQSLQPAQLRAFREAAPAKSLTEVVRLVDRLLGNLETQTVEAGSSVTLGNGRDL</sequence>
<accession>A0A4R8T2D6</accession>
<comment type="caution">
    <text evidence="5">The sequence shown here is derived from an EMBL/GenBank/DDBJ whole genome shotgun (WGS) entry which is preliminary data.</text>
</comment>
<protein>
    <recommendedName>
        <fullName evidence="4">Nephrocystin 3-like N-terminal domain-containing protein</fullName>
    </recommendedName>
</protein>
<evidence type="ECO:0000259" key="4">
    <source>
        <dbReference type="Pfam" id="PF24883"/>
    </source>
</evidence>
<dbReference type="PROSITE" id="PS50297">
    <property type="entry name" value="ANK_REP_REGION"/>
    <property type="match status" value="1"/>
</dbReference>
<dbReference type="InterPro" id="IPR056884">
    <property type="entry name" value="NPHP3-like_N"/>
</dbReference>
<dbReference type="InterPro" id="IPR002110">
    <property type="entry name" value="Ankyrin_rpt"/>
</dbReference>
<dbReference type="InterPro" id="IPR036770">
    <property type="entry name" value="Ankyrin_rpt-contain_sf"/>
</dbReference>
<name>A0A4R8T2D6_9PEZI</name>
<feature type="region of interest" description="Disordered" evidence="3">
    <location>
        <begin position="519"/>
        <end position="540"/>
    </location>
</feature>
<keyword evidence="1" id="KW-0677">Repeat</keyword>
<reference evidence="5 6" key="1">
    <citation type="submission" date="2018-11" db="EMBL/GenBank/DDBJ databases">
        <title>Genome sequence and assembly of Colletotrichum sidae.</title>
        <authorList>
            <person name="Gan P."/>
            <person name="Shirasu K."/>
        </authorList>
    </citation>
    <scope>NUCLEOTIDE SEQUENCE [LARGE SCALE GENOMIC DNA]</scope>
    <source>
        <strain evidence="5 6">CBS 518.97</strain>
    </source>
</reference>
<proteinExistence type="predicted"/>
<feature type="repeat" description="ANK" evidence="2">
    <location>
        <begin position="575"/>
        <end position="607"/>
    </location>
</feature>
<evidence type="ECO:0000313" key="5">
    <source>
        <dbReference type="EMBL" id="TEA10772.1"/>
    </source>
</evidence>
<feature type="compositionally biased region" description="Polar residues" evidence="3">
    <location>
        <begin position="530"/>
        <end position="540"/>
    </location>
</feature>
<feature type="domain" description="Nephrocystin 3-like N-terminal" evidence="4">
    <location>
        <begin position="3"/>
        <end position="114"/>
    </location>
</feature>
<evidence type="ECO:0000313" key="6">
    <source>
        <dbReference type="Proteomes" id="UP000295604"/>
    </source>
</evidence>
<organism evidence="5 6">
    <name type="scientific">Colletotrichum sidae</name>
    <dbReference type="NCBI Taxonomy" id="1347389"/>
    <lineage>
        <taxon>Eukaryota</taxon>
        <taxon>Fungi</taxon>
        <taxon>Dikarya</taxon>
        <taxon>Ascomycota</taxon>
        <taxon>Pezizomycotina</taxon>
        <taxon>Sordariomycetes</taxon>
        <taxon>Hypocreomycetidae</taxon>
        <taxon>Glomerellales</taxon>
        <taxon>Glomerellaceae</taxon>
        <taxon>Colletotrichum</taxon>
        <taxon>Colletotrichum orbiculare species complex</taxon>
    </lineage>
</organism>
<gene>
    <name evidence="5" type="ORF">C8034_v007836</name>
</gene>
<dbReference type="PROSITE" id="PS50088">
    <property type="entry name" value="ANK_REPEAT"/>
    <property type="match status" value="1"/>
</dbReference>
<evidence type="ECO:0000256" key="1">
    <source>
        <dbReference type="ARBA" id="ARBA00022737"/>
    </source>
</evidence>
<dbReference type="Pfam" id="PF12796">
    <property type="entry name" value="Ank_2"/>
    <property type="match status" value="1"/>
</dbReference>
<evidence type="ECO:0000256" key="2">
    <source>
        <dbReference type="PROSITE-ProRule" id="PRU00023"/>
    </source>
</evidence>
<keyword evidence="2" id="KW-0040">ANK repeat</keyword>
<dbReference type="EMBL" id="QAPF01000440">
    <property type="protein sequence ID" value="TEA10772.1"/>
    <property type="molecule type" value="Genomic_DNA"/>
</dbReference>
<dbReference type="Proteomes" id="UP000295604">
    <property type="component" value="Unassembled WGS sequence"/>
</dbReference>
<dbReference type="Pfam" id="PF24883">
    <property type="entry name" value="NPHP3_N"/>
    <property type="match status" value="1"/>
</dbReference>
<dbReference type="PANTHER" id="PTHR10039:SF14">
    <property type="entry name" value="NACHT DOMAIN-CONTAINING PROTEIN"/>
    <property type="match status" value="1"/>
</dbReference>
<keyword evidence="6" id="KW-1185">Reference proteome</keyword>
<dbReference type="SUPFAM" id="SSF48403">
    <property type="entry name" value="Ankyrin repeat"/>
    <property type="match status" value="1"/>
</dbReference>
<evidence type="ECO:0000256" key="3">
    <source>
        <dbReference type="SAM" id="MobiDB-lite"/>
    </source>
</evidence>